<sequence>MEVDSKASLFPWRPSVQPFAAAFSLSITIEACDAVEKTVVVASSLPKSLYSQNSAGRCTAIEDLRLHQRTRPTLGLLWSSRSADQIGALIASLFSIFTNRKTEA</sequence>
<reference evidence="1 2" key="1">
    <citation type="journal article" date="2023" name="Hortic Res">
        <title>Pangenome of water caltrop reveals structural variations and asymmetric subgenome divergence after allopolyploidization.</title>
        <authorList>
            <person name="Zhang X."/>
            <person name="Chen Y."/>
            <person name="Wang L."/>
            <person name="Yuan Y."/>
            <person name="Fang M."/>
            <person name="Shi L."/>
            <person name="Lu R."/>
            <person name="Comes H.P."/>
            <person name="Ma Y."/>
            <person name="Chen Y."/>
            <person name="Huang G."/>
            <person name="Zhou Y."/>
            <person name="Zheng Z."/>
            <person name="Qiu Y."/>
        </authorList>
    </citation>
    <scope>NUCLEOTIDE SEQUENCE [LARGE SCALE GENOMIC DNA]</scope>
    <source>
        <tissue evidence="1">Roots</tissue>
    </source>
</reference>
<name>A0AAN7GD30_9MYRT</name>
<dbReference type="Proteomes" id="UP001345219">
    <property type="component" value="Chromosome 19"/>
</dbReference>
<evidence type="ECO:0000313" key="2">
    <source>
        <dbReference type="Proteomes" id="UP001345219"/>
    </source>
</evidence>
<dbReference type="AlphaFoldDB" id="A0AAN7GD30"/>
<keyword evidence="2" id="KW-1185">Reference proteome</keyword>
<organism evidence="1 2">
    <name type="scientific">Trapa incisa</name>
    <dbReference type="NCBI Taxonomy" id="236973"/>
    <lineage>
        <taxon>Eukaryota</taxon>
        <taxon>Viridiplantae</taxon>
        <taxon>Streptophyta</taxon>
        <taxon>Embryophyta</taxon>
        <taxon>Tracheophyta</taxon>
        <taxon>Spermatophyta</taxon>
        <taxon>Magnoliopsida</taxon>
        <taxon>eudicotyledons</taxon>
        <taxon>Gunneridae</taxon>
        <taxon>Pentapetalae</taxon>
        <taxon>rosids</taxon>
        <taxon>malvids</taxon>
        <taxon>Myrtales</taxon>
        <taxon>Lythraceae</taxon>
        <taxon>Trapa</taxon>
    </lineage>
</organism>
<evidence type="ECO:0000313" key="1">
    <source>
        <dbReference type="EMBL" id="KAK4740971.1"/>
    </source>
</evidence>
<accession>A0AAN7GD30</accession>
<proteinExistence type="predicted"/>
<dbReference type="EMBL" id="JAXIOK010000024">
    <property type="protein sequence ID" value="KAK4740971.1"/>
    <property type="molecule type" value="Genomic_DNA"/>
</dbReference>
<protein>
    <submittedName>
        <fullName evidence="1">Uncharacterized protein</fullName>
    </submittedName>
</protein>
<gene>
    <name evidence="1" type="ORF">SAY87_024559</name>
</gene>
<comment type="caution">
    <text evidence="1">The sequence shown here is derived from an EMBL/GenBank/DDBJ whole genome shotgun (WGS) entry which is preliminary data.</text>
</comment>